<organism evidence="1 2">
    <name type="scientific">Mastacembelus armatus</name>
    <name type="common">zig-zag eel</name>
    <dbReference type="NCBI Taxonomy" id="205130"/>
    <lineage>
        <taxon>Eukaryota</taxon>
        <taxon>Metazoa</taxon>
        <taxon>Chordata</taxon>
        <taxon>Craniata</taxon>
        <taxon>Vertebrata</taxon>
        <taxon>Euteleostomi</taxon>
        <taxon>Actinopterygii</taxon>
        <taxon>Neopterygii</taxon>
        <taxon>Teleostei</taxon>
        <taxon>Neoteleostei</taxon>
        <taxon>Acanthomorphata</taxon>
        <taxon>Anabantaria</taxon>
        <taxon>Synbranchiformes</taxon>
        <taxon>Mastacembelidae</taxon>
        <taxon>Mastacembelus</taxon>
    </lineage>
</organism>
<reference evidence="1" key="2">
    <citation type="submission" date="2025-09" db="UniProtKB">
        <authorList>
            <consortium name="Ensembl"/>
        </authorList>
    </citation>
    <scope>IDENTIFICATION</scope>
</reference>
<evidence type="ECO:0000313" key="1">
    <source>
        <dbReference type="Ensembl" id="ENSMAMP00000004773.2"/>
    </source>
</evidence>
<name>A0A3Q3KTQ1_9TELE</name>
<accession>A0A3Q3KTQ1</accession>
<dbReference type="Proteomes" id="UP000261640">
    <property type="component" value="Unplaced"/>
</dbReference>
<protein>
    <submittedName>
        <fullName evidence="1">Uncharacterized protein</fullName>
    </submittedName>
</protein>
<dbReference type="Ensembl" id="ENSMAMT00000004893.2">
    <property type="protein sequence ID" value="ENSMAMP00000004773.2"/>
    <property type="gene ID" value="ENSMAMG00000003227.2"/>
</dbReference>
<sequence length="95" mass="10635">ITREASFSARDAFISPSATLRLEHLTFALASRLASASAAMALWTSSRELYSCVKSSQAKFFTVTTKYKLLGLNPACRYLVMPYTYTYTIYVSIDQ</sequence>
<evidence type="ECO:0000313" key="2">
    <source>
        <dbReference type="Proteomes" id="UP000261640"/>
    </source>
</evidence>
<dbReference type="AlphaFoldDB" id="A0A3Q3KTQ1"/>
<reference evidence="1" key="1">
    <citation type="submission" date="2025-08" db="UniProtKB">
        <authorList>
            <consortium name="Ensembl"/>
        </authorList>
    </citation>
    <scope>IDENTIFICATION</scope>
</reference>
<proteinExistence type="predicted"/>
<keyword evidence="2" id="KW-1185">Reference proteome</keyword>
<dbReference type="InParanoid" id="A0A3Q3KTQ1"/>